<accession>A0A0B7KB39</accession>
<comment type="cofactor">
    <cofactor evidence="1">
        <name>Mg(2+)</name>
        <dbReference type="ChEBI" id="CHEBI:18420"/>
    </cofactor>
</comment>
<keyword evidence="7" id="KW-0378">Hydrolase</keyword>
<evidence type="ECO:0000256" key="6">
    <source>
        <dbReference type="ARBA" id="ARBA00022759"/>
    </source>
</evidence>
<dbReference type="PANTHER" id="PTHR10642">
    <property type="entry name" value="RIBONUCLEASE H1"/>
    <property type="match status" value="1"/>
</dbReference>
<keyword evidence="5" id="KW-0479">Metal-binding</keyword>
<keyword evidence="6" id="KW-0255">Endonuclease</keyword>
<evidence type="ECO:0000256" key="1">
    <source>
        <dbReference type="ARBA" id="ARBA00001946"/>
    </source>
</evidence>
<dbReference type="GO" id="GO:0004523">
    <property type="term" value="F:RNA-DNA hybrid ribonuclease activity"/>
    <property type="evidence" value="ECO:0007669"/>
    <property type="project" value="UniProtKB-EC"/>
</dbReference>
<evidence type="ECO:0000256" key="8">
    <source>
        <dbReference type="ARBA" id="ARBA00022842"/>
    </source>
</evidence>
<evidence type="ECO:0000313" key="10">
    <source>
        <dbReference type="EMBL" id="CEO54274.1"/>
    </source>
</evidence>
<keyword evidence="8" id="KW-0460">Magnesium</keyword>
<dbReference type="Gene3D" id="3.40.970.10">
    <property type="entry name" value="Ribonuclease H1, N-terminal domain"/>
    <property type="match status" value="2"/>
</dbReference>
<keyword evidence="4" id="KW-0540">Nuclease</keyword>
<dbReference type="InterPro" id="IPR011320">
    <property type="entry name" value="RNase_H1_N"/>
</dbReference>
<dbReference type="AlphaFoldDB" id="A0A0B7KB39"/>
<dbReference type="InterPro" id="IPR009027">
    <property type="entry name" value="Ribosomal_bL9/RNase_H1_N"/>
</dbReference>
<dbReference type="SUPFAM" id="SSF55658">
    <property type="entry name" value="L9 N-domain-like"/>
    <property type="match status" value="2"/>
</dbReference>
<sequence>MSPTQISSSRRKGKRSHYVVVKGRDISKPKIFKSWEDAKMRIENFAGGECKGFYSEAEAEDYMYSLHRTAIAEDAGQTGIKVKEEKPVEASAKVFYAVYKGRQTGVFTSWAEASEQINGFPGNCHKRFKTEEEARRFVDRTYTLKGMATTSDVLGDIPTKG</sequence>
<organism evidence="10">
    <name type="scientific">Bionectria ochroleuca</name>
    <name type="common">Gliocladium roseum</name>
    <dbReference type="NCBI Taxonomy" id="29856"/>
    <lineage>
        <taxon>Eukaryota</taxon>
        <taxon>Fungi</taxon>
        <taxon>Dikarya</taxon>
        <taxon>Ascomycota</taxon>
        <taxon>Pezizomycotina</taxon>
        <taxon>Sordariomycetes</taxon>
        <taxon>Hypocreomycetidae</taxon>
        <taxon>Hypocreales</taxon>
        <taxon>Bionectriaceae</taxon>
        <taxon>Clonostachys</taxon>
    </lineage>
</organism>
<evidence type="ECO:0000256" key="5">
    <source>
        <dbReference type="ARBA" id="ARBA00022723"/>
    </source>
</evidence>
<reference evidence="10" key="1">
    <citation type="submission" date="2015-01" db="EMBL/GenBank/DDBJ databases">
        <authorList>
            <person name="Durling Mikael"/>
        </authorList>
    </citation>
    <scope>NUCLEOTIDE SEQUENCE</scope>
</reference>
<dbReference type="EC" id="3.1.26.4" evidence="3"/>
<evidence type="ECO:0000256" key="7">
    <source>
        <dbReference type="ARBA" id="ARBA00022801"/>
    </source>
</evidence>
<gene>
    <name evidence="10" type="ORF">BN869_000010332_1</name>
</gene>
<protein>
    <recommendedName>
        <fullName evidence="3">ribonuclease H</fullName>
        <ecNumber evidence="3">3.1.26.4</ecNumber>
    </recommendedName>
</protein>
<dbReference type="EMBL" id="CDPU01000041">
    <property type="protein sequence ID" value="CEO54274.1"/>
    <property type="molecule type" value="Genomic_DNA"/>
</dbReference>
<evidence type="ECO:0000256" key="2">
    <source>
        <dbReference type="ARBA" id="ARBA00005300"/>
    </source>
</evidence>
<dbReference type="PANTHER" id="PTHR10642:SF31">
    <property type="entry name" value="RIBONUCLEASE H1"/>
    <property type="match status" value="1"/>
</dbReference>
<evidence type="ECO:0000256" key="4">
    <source>
        <dbReference type="ARBA" id="ARBA00022722"/>
    </source>
</evidence>
<dbReference type="Pfam" id="PF01693">
    <property type="entry name" value="Cauli_VI"/>
    <property type="match status" value="2"/>
</dbReference>
<evidence type="ECO:0000256" key="3">
    <source>
        <dbReference type="ARBA" id="ARBA00012180"/>
    </source>
</evidence>
<proteinExistence type="inferred from homology"/>
<dbReference type="GO" id="GO:0046872">
    <property type="term" value="F:metal ion binding"/>
    <property type="evidence" value="ECO:0007669"/>
    <property type="project" value="UniProtKB-KW"/>
</dbReference>
<dbReference type="InterPro" id="IPR037056">
    <property type="entry name" value="RNase_H1_N_sf"/>
</dbReference>
<dbReference type="InterPro" id="IPR050092">
    <property type="entry name" value="RNase_H"/>
</dbReference>
<feature type="domain" description="Ribonuclease H1 N-terminal" evidence="9">
    <location>
        <begin position="18"/>
        <end position="62"/>
    </location>
</feature>
<comment type="similarity">
    <text evidence="2">Belongs to the RNase H family.</text>
</comment>
<dbReference type="FunFam" id="3.40.970.10:FF:000001">
    <property type="entry name" value="Ribonuclease H1"/>
    <property type="match status" value="1"/>
</dbReference>
<dbReference type="GO" id="GO:0043137">
    <property type="term" value="P:DNA replication, removal of RNA primer"/>
    <property type="evidence" value="ECO:0007669"/>
    <property type="project" value="TreeGrafter"/>
</dbReference>
<evidence type="ECO:0000259" key="9">
    <source>
        <dbReference type="Pfam" id="PF01693"/>
    </source>
</evidence>
<name>A0A0B7KB39_BIOOC</name>
<feature type="domain" description="Ribonuclease H1 N-terminal" evidence="9">
    <location>
        <begin position="95"/>
        <end position="137"/>
    </location>
</feature>